<name>A0AB39YST4_9MICC</name>
<dbReference type="RefSeq" id="WP_369746511.1">
    <property type="nucleotide sequence ID" value="NZ_CP165735.1"/>
</dbReference>
<reference evidence="1" key="1">
    <citation type="submission" date="2024-07" db="EMBL/GenBank/DDBJ databases">
        <authorList>
            <person name="Li J."/>
            <person name="Wei H."/>
            <person name="Ma J."/>
        </authorList>
    </citation>
    <scope>NUCLEOTIDE SEQUENCE</scope>
    <source>
        <strain evidence="1">AMU7</strain>
    </source>
</reference>
<sequence>MTDQSQPTHVPATFVEHRKTAFTKQLTVKRIVFDPAGEPFWAPLSHSGEDEEPLRYRTGQRVSFYLDGAVRKGTIDVVMPDGTLLWVWLDGGAGRRLFSSDDSTLMLKRATTAGPAVAALPVDIEKPDTPTEC</sequence>
<accession>A0AB39YST4</accession>
<organism evidence="1">
    <name type="scientific">Paenarthrobacter sp. AMU7</name>
    <dbReference type="NCBI Taxonomy" id="3162492"/>
    <lineage>
        <taxon>Bacteria</taxon>
        <taxon>Bacillati</taxon>
        <taxon>Actinomycetota</taxon>
        <taxon>Actinomycetes</taxon>
        <taxon>Micrococcales</taxon>
        <taxon>Micrococcaceae</taxon>
        <taxon>Paenarthrobacter</taxon>
    </lineage>
</organism>
<dbReference type="AlphaFoldDB" id="A0AB39YST4"/>
<evidence type="ECO:0000313" key="1">
    <source>
        <dbReference type="EMBL" id="XDV73440.1"/>
    </source>
</evidence>
<proteinExistence type="predicted"/>
<protein>
    <submittedName>
        <fullName evidence="1">Uncharacterized protein</fullName>
    </submittedName>
</protein>
<dbReference type="EMBL" id="CP165735">
    <property type="protein sequence ID" value="XDV73440.1"/>
    <property type="molecule type" value="Genomic_DNA"/>
</dbReference>
<gene>
    <name evidence="1" type="ORF">ABQM86_09895</name>
</gene>